<dbReference type="AlphaFoldDB" id="A0A0V0R207"/>
<comment type="subcellular location">
    <subcellularLocation>
        <location evidence="1">Nucleus</location>
        <location evidence="1">Nucleolus</location>
    </subcellularLocation>
</comment>
<dbReference type="Proteomes" id="UP000054937">
    <property type="component" value="Unassembled WGS sequence"/>
</dbReference>
<dbReference type="PANTHER" id="PTHR22851">
    <property type="entry name" value="U3 SMALL NUCLEOLAR RNA U3 SNORNA ASSOCIATED PROTEIN"/>
    <property type="match status" value="1"/>
</dbReference>
<keyword evidence="10" id="KW-1185">Reference proteome</keyword>
<feature type="repeat" description="WD" evidence="7">
    <location>
        <begin position="106"/>
        <end position="141"/>
    </location>
</feature>
<dbReference type="OrthoDB" id="10249065at2759"/>
<evidence type="ECO:0000256" key="1">
    <source>
        <dbReference type="ARBA" id="ARBA00004604"/>
    </source>
</evidence>
<dbReference type="InterPro" id="IPR015943">
    <property type="entry name" value="WD40/YVTN_repeat-like_dom_sf"/>
</dbReference>
<keyword evidence="5" id="KW-0539">Nucleus</keyword>
<dbReference type="InterPro" id="IPR020472">
    <property type="entry name" value="WD40_PAC1"/>
</dbReference>
<dbReference type="PROSITE" id="PS50294">
    <property type="entry name" value="WD_REPEATS_REGION"/>
    <property type="match status" value="2"/>
</dbReference>
<dbReference type="InterPro" id="IPR036322">
    <property type="entry name" value="WD40_repeat_dom_sf"/>
</dbReference>
<evidence type="ECO:0000313" key="10">
    <source>
        <dbReference type="Proteomes" id="UP000054937"/>
    </source>
</evidence>
<gene>
    <name evidence="9" type="ORF">PPERSA_03340</name>
</gene>
<dbReference type="InterPro" id="IPR007287">
    <property type="entry name" value="Sof1"/>
</dbReference>
<dbReference type="Pfam" id="PF00400">
    <property type="entry name" value="WD40"/>
    <property type="match status" value="4"/>
</dbReference>
<dbReference type="PROSITE" id="PS50082">
    <property type="entry name" value="WD_REPEATS_2"/>
    <property type="match status" value="4"/>
</dbReference>
<evidence type="ECO:0000256" key="2">
    <source>
        <dbReference type="ARBA" id="ARBA00005649"/>
    </source>
</evidence>
<dbReference type="Pfam" id="PF04158">
    <property type="entry name" value="Sof1"/>
    <property type="match status" value="1"/>
</dbReference>
<dbReference type="InterPro" id="IPR001680">
    <property type="entry name" value="WD40_rpt"/>
</dbReference>
<sequence length="449" mass="52107">MVKINTITRNESDYSRETKFDITKIQRSTNPNLHQFQKAREYQRALVSVKMDKMFAKPFVGTMQGHSDAISVLSKCASSLSKCLSGSFDGEVRCWDMTNRETVFSLNLHKNAVKGLSFSNDGHRFVSSGDDKNIYLYDYQNLVQSKDPNQSEPMQKYISKQPLGNVDHSWKADEFATSGNVVQIWNYNRTNPVQKFQWGADSILKVKYNPSQPNLVAATGIDRSIVLYDLRGETPLQKLYLPNKCHALSWNPTEPINFTVGSDDGNAYTFDMRNFKEARFIHKDHIQAIMDLDYAPTGKEFVTGSYDKTIRIFEADKGKSREVYHGKRMQIIYSVLWSMDNEFILSGSDDMNLRIWKSQSSKPLGVVGKRQETALQYRKAVQDKFQYVKEIKRIKNHRHLPKYILNAKQRKQEQKESKFKKEKNREVYNASIWQKPEAERKKKIQEVQE</sequence>
<dbReference type="InterPro" id="IPR051733">
    <property type="entry name" value="WD_repeat_DCAF13/WDSOF1"/>
</dbReference>
<name>A0A0V0R207_PSEPJ</name>
<evidence type="ECO:0000256" key="4">
    <source>
        <dbReference type="ARBA" id="ARBA00022737"/>
    </source>
</evidence>
<dbReference type="PRINTS" id="PR00320">
    <property type="entry name" value="GPROTEINBRPT"/>
</dbReference>
<dbReference type="SUPFAM" id="SSF50978">
    <property type="entry name" value="WD40 repeat-like"/>
    <property type="match status" value="1"/>
</dbReference>
<feature type="repeat" description="WD" evidence="7">
    <location>
        <begin position="332"/>
        <end position="366"/>
    </location>
</feature>
<comment type="caution">
    <text evidence="9">The sequence shown here is derived from an EMBL/GenBank/DDBJ whole genome shotgun (WGS) entry which is preliminary data.</text>
</comment>
<accession>A0A0V0R207</accession>
<keyword evidence="3 7" id="KW-0853">WD repeat</keyword>
<keyword evidence="6" id="KW-0687">Ribonucleoprotein</keyword>
<dbReference type="OMA" id="EDHNAYI"/>
<dbReference type="GO" id="GO:0032040">
    <property type="term" value="C:small-subunit processome"/>
    <property type="evidence" value="ECO:0007669"/>
    <property type="project" value="TreeGrafter"/>
</dbReference>
<protein>
    <submittedName>
        <fullName evidence="9">WD40-repeat-containing domain</fullName>
    </submittedName>
</protein>
<dbReference type="InParanoid" id="A0A0V0R207"/>
<evidence type="ECO:0000259" key="8">
    <source>
        <dbReference type="Pfam" id="PF04158"/>
    </source>
</evidence>
<dbReference type="SMART" id="SM00320">
    <property type="entry name" value="WD40"/>
    <property type="match status" value="6"/>
</dbReference>
<reference evidence="9 10" key="1">
    <citation type="journal article" date="2015" name="Sci. Rep.">
        <title>Genome of the facultative scuticociliatosis pathogen Pseudocohnilembus persalinus provides insight into its virulence through horizontal gene transfer.</title>
        <authorList>
            <person name="Xiong J."/>
            <person name="Wang G."/>
            <person name="Cheng J."/>
            <person name="Tian M."/>
            <person name="Pan X."/>
            <person name="Warren A."/>
            <person name="Jiang C."/>
            <person name="Yuan D."/>
            <person name="Miao W."/>
        </authorList>
    </citation>
    <scope>NUCLEOTIDE SEQUENCE [LARGE SCALE GENOMIC DNA]</scope>
    <source>
        <strain evidence="9">36N120E</strain>
    </source>
</reference>
<proteinExistence type="inferred from homology"/>
<evidence type="ECO:0000256" key="5">
    <source>
        <dbReference type="ARBA" id="ARBA00023242"/>
    </source>
</evidence>
<dbReference type="PANTHER" id="PTHR22851:SF0">
    <property type="entry name" value="DDB1- AND CUL4-ASSOCIATED FACTOR 13"/>
    <property type="match status" value="1"/>
</dbReference>
<evidence type="ECO:0000256" key="6">
    <source>
        <dbReference type="ARBA" id="ARBA00023274"/>
    </source>
</evidence>
<evidence type="ECO:0000256" key="3">
    <source>
        <dbReference type="ARBA" id="ARBA00022574"/>
    </source>
</evidence>
<dbReference type="FunCoup" id="A0A0V0R207">
    <property type="interactions" value="564"/>
</dbReference>
<dbReference type="EMBL" id="LDAU01000065">
    <property type="protein sequence ID" value="KRX08346.1"/>
    <property type="molecule type" value="Genomic_DNA"/>
</dbReference>
<organism evidence="9 10">
    <name type="scientific">Pseudocohnilembus persalinus</name>
    <name type="common">Ciliate</name>
    <dbReference type="NCBI Taxonomy" id="266149"/>
    <lineage>
        <taxon>Eukaryota</taxon>
        <taxon>Sar</taxon>
        <taxon>Alveolata</taxon>
        <taxon>Ciliophora</taxon>
        <taxon>Intramacronucleata</taxon>
        <taxon>Oligohymenophorea</taxon>
        <taxon>Scuticociliatia</taxon>
        <taxon>Philasterida</taxon>
        <taxon>Pseudocohnilembidae</taxon>
        <taxon>Pseudocohnilembus</taxon>
    </lineage>
</organism>
<feature type="repeat" description="WD" evidence="7">
    <location>
        <begin position="63"/>
        <end position="105"/>
    </location>
</feature>
<evidence type="ECO:0000256" key="7">
    <source>
        <dbReference type="PROSITE-ProRule" id="PRU00221"/>
    </source>
</evidence>
<dbReference type="GO" id="GO:0000462">
    <property type="term" value="P:maturation of SSU-rRNA from tricistronic rRNA transcript (SSU-rRNA, 5.8S rRNA, LSU-rRNA)"/>
    <property type="evidence" value="ECO:0007669"/>
    <property type="project" value="TreeGrafter"/>
</dbReference>
<feature type="repeat" description="WD" evidence="7">
    <location>
        <begin position="282"/>
        <end position="323"/>
    </location>
</feature>
<keyword evidence="4" id="KW-0677">Repeat</keyword>
<feature type="domain" description="Sof1-like protein" evidence="8">
    <location>
        <begin position="359"/>
        <end position="444"/>
    </location>
</feature>
<evidence type="ECO:0000313" key="9">
    <source>
        <dbReference type="EMBL" id="KRX08346.1"/>
    </source>
</evidence>
<comment type="similarity">
    <text evidence="2">Belongs to the WD repeat DCAF13/WDSOF1 family.</text>
</comment>
<dbReference type="Gene3D" id="2.130.10.10">
    <property type="entry name" value="YVTN repeat-like/Quinoprotein amine dehydrogenase"/>
    <property type="match status" value="2"/>
</dbReference>